<comment type="caution">
    <text evidence="1">The sequence shown here is derived from an EMBL/GenBank/DDBJ whole genome shotgun (WGS) entry which is preliminary data.</text>
</comment>
<dbReference type="RefSeq" id="WP_159346394.1">
    <property type="nucleotide sequence ID" value="NZ_JBALOT010000012.1"/>
</dbReference>
<organism evidence="1 2">
    <name type="scientific">Cytobacillus firmus</name>
    <name type="common">Bacillus firmus</name>
    <dbReference type="NCBI Taxonomy" id="1399"/>
    <lineage>
        <taxon>Bacteria</taxon>
        <taxon>Bacillati</taxon>
        <taxon>Bacillota</taxon>
        <taxon>Bacilli</taxon>
        <taxon>Bacillales</taxon>
        <taxon>Bacillaceae</taxon>
        <taxon>Cytobacillus</taxon>
    </lineage>
</organism>
<reference evidence="1 2" key="1">
    <citation type="journal article" date="2020" name="G3 (Bethesda)">
        <title>Whole Genome Sequencing and Comparative Genomics of Two Nematicidal Bacillus Strains Reveals a Wide Range of Possible Virulence Factors.</title>
        <authorList>
            <person name="Susic N."/>
            <person name="Janezic S."/>
            <person name="Rupnik M."/>
            <person name="Geric Stare B."/>
        </authorList>
    </citation>
    <scope>NUCLEOTIDE SEQUENCE [LARGE SCALE GENOMIC DNA]</scope>
    <source>
        <strain evidence="1 2">I-1582</strain>
    </source>
</reference>
<evidence type="ECO:0000313" key="1">
    <source>
        <dbReference type="EMBL" id="KAF0822177.1"/>
    </source>
</evidence>
<proteinExistence type="predicted"/>
<dbReference type="AlphaFoldDB" id="A0A800MTM3"/>
<gene>
    <name evidence="1" type="ORF">KIS1582_4043</name>
</gene>
<name>A0A800MTM3_CYTFI</name>
<protein>
    <submittedName>
        <fullName evidence="1">Uncharacterized protein</fullName>
    </submittedName>
</protein>
<sequence length="324" mass="37911">MSIYNNIFHYYRGQTRNKDQETNQLQIENNVTKAFLNVLQHSSPVLTNEFIRFIGIRTKESGNFEFRQQLTSPLNIITPYAGVIGIAENKEIRKGTYKDSNIPDGAILSNEISLLLENKIGYNSYLTKEQLDGHTRLFANGQNILDEPIIITWIDIRHFLRDKQKDFENEGDTLTSFLLKQFEEFCVINCIGDRQKSKEYFFLRFEKDKARKLAREIDNFIWGNTEFEVEDAGTADGIGYRRKGFPKFATLTTARQRCLILHIGNKEDKKGLEIQSQIDKILNKEYNRSSSDSIKYPHEAYIRLEWVEDFEEIKPYIIEAYNSR</sequence>
<dbReference type="Proteomes" id="UP000465778">
    <property type="component" value="Unassembled WGS sequence"/>
</dbReference>
<evidence type="ECO:0000313" key="2">
    <source>
        <dbReference type="Proteomes" id="UP000465778"/>
    </source>
</evidence>
<accession>A0A800MTM3</accession>
<dbReference type="EMBL" id="VDEM01000066">
    <property type="protein sequence ID" value="KAF0822177.1"/>
    <property type="molecule type" value="Genomic_DNA"/>
</dbReference>
<dbReference type="OrthoDB" id="2824965at2"/>